<reference evidence="1 3" key="1">
    <citation type="journal article" date="2019" name="Sci. Rep.">
        <title>Orb-weaving spider Araneus ventricosus genome elucidates the spidroin gene catalogue.</title>
        <authorList>
            <person name="Kono N."/>
            <person name="Nakamura H."/>
            <person name="Ohtoshi R."/>
            <person name="Moran D.A.P."/>
            <person name="Shinohara A."/>
            <person name="Yoshida Y."/>
            <person name="Fujiwara M."/>
            <person name="Mori M."/>
            <person name="Tomita M."/>
            <person name="Arakawa K."/>
        </authorList>
    </citation>
    <scope>NUCLEOTIDE SEQUENCE [LARGE SCALE GENOMIC DNA]</scope>
</reference>
<accession>A0A4Y2VKC6</accession>
<organism evidence="1 3">
    <name type="scientific">Araneus ventricosus</name>
    <name type="common">Orbweaver spider</name>
    <name type="synonym">Epeira ventricosa</name>
    <dbReference type="NCBI Taxonomy" id="182803"/>
    <lineage>
        <taxon>Eukaryota</taxon>
        <taxon>Metazoa</taxon>
        <taxon>Ecdysozoa</taxon>
        <taxon>Arthropoda</taxon>
        <taxon>Chelicerata</taxon>
        <taxon>Arachnida</taxon>
        <taxon>Araneae</taxon>
        <taxon>Araneomorphae</taxon>
        <taxon>Entelegynae</taxon>
        <taxon>Araneoidea</taxon>
        <taxon>Araneidae</taxon>
        <taxon>Araneus</taxon>
    </lineage>
</organism>
<proteinExistence type="predicted"/>
<evidence type="ECO:0000313" key="3">
    <source>
        <dbReference type="Proteomes" id="UP000499080"/>
    </source>
</evidence>
<evidence type="ECO:0000313" key="2">
    <source>
        <dbReference type="EMBL" id="GBO25716.1"/>
    </source>
</evidence>
<gene>
    <name evidence="1" type="ORF">AVEN_170881_1</name>
    <name evidence="2" type="ORF">AVEN_204360_1</name>
</gene>
<name>A0A4Y2VKC6_ARAVE</name>
<keyword evidence="3" id="KW-1185">Reference proteome</keyword>
<dbReference type="Proteomes" id="UP000499080">
    <property type="component" value="Unassembled WGS sequence"/>
</dbReference>
<comment type="caution">
    <text evidence="1">The sequence shown here is derived from an EMBL/GenBank/DDBJ whole genome shotgun (WGS) entry which is preliminary data.</text>
</comment>
<dbReference type="AlphaFoldDB" id="A0A4Y2VKC6"/>
<sequence length="102" mass="10368">MGNDCGVKTLGCGSMGNDCGVKTLGCGSMGNDCDVKTVGFGSMANDCDVKTWNDGLGNGGNSGGSSDDNVRIVEALGGGVDYIQNTRALDRAVSQVWTVRIA</sequence>
<dbReference type="EMBL" id="BGPR01048685">
    <property type="protein sequence ID" value="GBO25716.1"/>
    <property type="molecule type" value="Genomic_DNA"/>
</dbReference>
<protein>
    <submittedName>
        <fullName evidence="1">Uncharacterized protein</fullName>
    </submittedName>
</protein>
<evidence type="ECO:0000313" key="1">
    <source>
        <dbReference type="EMBL" id="GBO25715.1"/>
    </source>
</evidence>
<dbReference type="EMBL" id="BGPR01048684">
    <property type="protein sequence ID" value="GBO25715.1"/>
    <property type="molecule type" value="Genomic_DNA"/>
</dbReference>